<feature type="domain" description="F-box" evidence="1">
    <location>
        <begin position="16"/>
        <end position="56"/>
    </location>
</feature>
<dbReference type="NCBIfam" id="TIGR01640">
    <property type="entry name" value="F_box_assoc_1"/>
    <property type="match status" value="1"/>
</dbReference>
<dbReference type="EMBL" id="CM029053">
    <property type="protein sequence ID" value="KAG2547794.1"/>
    <property type="molecule type" value="Genomic_DNA"/>
</dbReference>
<evidence type="ECO:0000259" key="1">
    <source>
        <dbReference type="SMART" id="SM00256"/>
    </source>
</evidence>
<comment type="caution">
    <text evidence="2">The sequence shown here is derived from an EMBL/GenBank/DDBJ whole genome shotgun (WGS) entry which is preliminary data.</text>
</comment>
<dbReference type="PANTHER" id="PTHR35546">
    <property type="entry name" value="F-BOX PROTEIN INTERACTION DOMAIN PROTEIN-RELATED"/>
    <property type="match status" value="1"/>
</dbReference>
<name>A0A8T0NLN8_PANVG</name>
<dbReference type="CDD" id="cd22157">
    <property type="entry name" value="F-box_AtFBW1-like"/>
    <property type="match status" value="1"/>
</dbReference>
<organism evidence="2 3">
    <name type="scientific">Panicum virgatum</name>
    <name type="common">Blackwell switchgrass</name>
    <dbReference type="NCBI Taxonomy" id="38727"/>
    <lineage>
        <taxon>Eukaryota</taxon>
        <taxon>Viridiplantae</taxon>
        <taxon>Streptophyta</taxon>
        <taxon>Embryophyta</taxon>
        <taxon>Tracheophyta</taxon>
        <taxon>Spermatophyta</taxon>
        <taxon>Magnoliopsida</taxon>
        <taxon>Liliopsida</taxon>
        <taxon>Poales</taxon>
        <taxon>Poaceae</taxon>
        <taxon>PACMAD clade</taxon>
        <taxon>Panicoideae</taxon>
        <taxon>Panicodae</taxon>
        <taxon>Paniceae</taxon>
        <taxon>Panicinae</taxon>
        <taxon>Panicum</taxon>
        <taxon>Panicum sect. Hiantes</taxon>
    </lineage>
</organism>
<proteinExistence type="predicted"/>
<dbReference type="InterPro" id="IPR056592">
    <property type="entry name" value="Beta-prop_At3g26010-like"/>
</dbReference>
<evidence type="ECO:0000313" key="2">
    <source>
        <dbReference type="EMBL" id="KAG2547794.1"/>
    </source>
</evidence>
<dbReference type="InterPro" id="IPR017451">
    <property type="entry name" value="F-box-assoc_interact_dom"/>
</dbReference>
<dbReference type="InterPro" id="IPR036047">
    <property type="entry name" value="F-box-like_dom_sf"/>
</dbReference>
<dbReference type="OrthoDB" id="677437at2759"/>
<dbReference type="SMART" id="SM00256">
    <property type="entry name" value="FBOX"/>
    <property type="match status" value="1"/>
</dbReference>
<dbReference type="PANTHER" id="PTHR35546:SF105">
    <property type="entry name" value="OS05G0139200 PROTEIN"/>
    <property type="match status" value="1"/>
</dbReference>
<dbReference type="Pfam" id="PF24750">
    <property type="entry name" value="b-prop_At3g26010-like"/>
    <property type="match status" value="1"/>
</dbReference>
<dbReference type="AlphaFoldDB" id="A0A8T0NLN8"/>
<dbReference type="Pfam" id="PF00646">
    <property type="entry name" value="F-box"/>
    <property type="match status" value="1"/>
</dbReference>
<evidence type="ECO:0000313" key="3">
    <source>
        <dbReference type="Proteomes" id="UP000823388"/>
    </source>
</evidence>
<dbReference type="InterPro" id="IPR055290">
    <property type="entry name" value="At3g26010-like"/>
</dbReference>
<protein>
    <recommendedName>
        <fullName evidence="1">F-box domain-containing protein</fullName>
    </recommendedName>
</protein>
<dbReference type="InterPro" id="IPR001810">
    <property type="entry name" value="F-box_dom"/>
</dbReference>
<reference evidence="2" key="1">
    <citation type="submission" date="2020-05" db="EMBL/GenBank/DDBJ databases">
        <title>WGS assembly of Panicum virgatum.</title>
        <authorList>
            <person name="Lovell J.T."/>
            <person name="Jenkins J."/>
            <person name="Shu S."/>
            <person name="Juenger T.E."/>
            <person name="Schmutz J."/>
        </authorList>
    </citation>
    <scope>NUCLEOTIDE SEQUENCE</scope>
    <source>
        <strain evidence="2">AP13</strain>
    </source>
</reference>
<keyword evidence="3" id="KW-1185">Reference proteome</keyword>
<accession>A0A8T0NLN8</accession>
<sequence>MDPSGFKKRASAAADLMDDLIVEILSRLPVKSICRFKCVSRHWRALISHPEHRKKLPQTLSGFFHPRRLLDHEHNITTTPDFVGISRGDALPFPDPSLPFLTGYRWIKPNDSSGGLLLCNCWKVNPKDEFNYVVCNPVTDKWVVLPEAPKDLNSVSTIRLGFDPAISSHFHVFQLLEEDQYGYITGLNIYSLETGVWSHKENCWGDEVVPVDSRGVFMNEMLHLISCDFTILTVDTEGKTWRTIPLLESMGFENFCKGPVAFLGQSQGRLCYMNTRKHFTSKISVWILEDYSAGQWIFKYNISTSQIFGEVDLMMERDYALIAIHPEANVIFFVWKCEDLLMSYDMDRGKVSVICGLTEHMYEAFLPYLPYVPSFRGLADQD</sequence>
<dbReference type="Gene3D" id="1.20.1280.50">
    <property type="match status" value="1"/>
</dbReference>
<dbReference type="Proteomes" id="UP000823388">
    <property type="component" value="Chromosome 9K"/>
</dbReference>
<gene>
    <name evidence="2" type="ORF">PVAP13_9KG126100</name>
</gene>
<dbReference type="SUPFAM" id="SSF81383">
    <property type="entry name" value="F-box domain"/>
    <property type="match status" value="1"/>
</dbReference>